<sequence>MILKSIDLSLMSEHLNVHKGILNKLDAYYCNVQDQTLKKLIYDQYVIMWNHVEVMLSLMDPNLNEQVTAAALNNLEQLAIPCKQVTSPIDQATIAIDLRETSKSMAQSNFNSALRMKTSNVREIHIQMALQQTMFHKQYSLYVERTINEVVPESTLQGQLAILQSFRTDFNI</sequence>
<dbReference type="RefSeq" id="WP_210597910.1">
    <property type="nucleotide sequence ID" value="NZ_JAGKSQ010000005.1"/>
</dbReference>
<dbReference type="AlphaFoldDB" id="A0A940WT19"/>
<accession>A0A940WT19</accession>
<reference evidence="1" key="1">
    <citation type="submission" date="2021-03" db="EMBL/GenBank/DDBJ databases">
        <title>Bacillus suaedae sp. nov., isolated from Suaeda aralocaspica.</title>
        <authorList>
            <person name="Lei R.F.R."/>
        </authorList>
    </citation>
    <scope>NUCLEOTIDE SEQUENCE</scope>
    <source>
        <strain evidence="1">YZJH907-2</strain>
    </source>
</reference>
<name>A0A940WT19_9BACI</name>
<dbReference type="Proteomes" id="UP000678228">
    <property type="component" value="Unassembled WGS sequence"/>
</dbReference>
<dbReference type="EMBL" id="JAGKSQ010000005">
    <property type="protein sequence ID" value="MBP3952219.1"/>
    <property type="molecule type" value="Genomic_DNA"/>
</dbReference>
<gene>
    <name evidence="1" type="ORF">J7W16_13840</name>
</gene>
<evidence type="ECO:0000313" key="1">
    <source>
        <dbReference type="EMBL" id="MBP3952219.1"/>
    </source>
</evidence>
<keyword evidence="1" id="KW-0167">Capsid protein</keyword>
<keyword evidence="1" id="KW-0946">Virion</keyword>
<comment type="caution">
    <text evidence="1">The sequence shown here is derived from an EMBL/GenBank/DDBJ whole genome shotgun (WGS) entry which is preliminary data.</text>
</comment>
<organism evidence="1 2">
    <name type="scientific">Halalkalibacter suaedae</name>
    <dbReference type="NCBI Taxonomy" id="2822140"/>
    <lineage>
        <taxon>Bacteria</taxon>
        <taxon>Bacillati</taxon>
        <taxon>Bacillota</taxon>
        <taxon>Bacilli</taxon>
        <taxon>Bacillales</taxon>
        <taxon>Bacillaceae</taxon>
        <taxon>Halalkalibacter</taxon>
    </lineage>
</organism>
<evidence type="ECO:0000313" key="2">
    <source>
        <dbReference type="Proteomes" id="UP000678228"/>
    </source>
</evidence>
<keyword evidence="2" id="KW-1185">Reference proteome</keyword>
<proteinExistence type="predicted"/>
<protein>
    <submittedName>
        <fullName evidence="1">Spore coat protein</fullName>
    </submittedName>
</protein>